<sequence>MPAAAGAFTVTVVSLSPLSQSLRLEFVSVSMAPQQSDSGYLCRPSASSLLNATPLAPAQVVNDHFQAKALGAYTDFQLRVISRLSVTNPKSRNLAVVEGP</sequence>
<name>A0AAV7QYG4_PLEWA</name>
<comment type="caution">
    <text evidence="1">The sequence shown here is derived from an EMBL/GenBank/DDBJ whole genome shotgun (WGS) entry which is preliminary data.</text>
</comment>
<protein>
    <submittedName>
        <fullName evidence="1">Uncharacterized protein</fullName>
    </submittedName>
</protein>
<evidence type="ECO:0000313" key="2">
    <source>
        <dbReference type="Proteomes" id="UP001066276"/>
    </source>
</evidence>
<dbReference type="Proteomes" id="UP001066276">
    <property type="component" value="Chromosome 6"/>
</dbReference>
<reference evidence="1" key="1">
    <citation type="journal article" date="2022" name="bioRxiv">
        <title>Sequencing and chromosome-scale assembly of the giantPleurodeles waltlgenome.</title>
        <authorList>
            <person name="Brown T."/>
            <person name="Elewa A."/>
            <person name="Iarovenko S."/>
            <person name="Subramanian E."/>
            <person name="Araus A.J."/>
            <person name="Petzold A."/>
            <person name="Susuki M."/>
            <person name="Suzuki K.-i.T."/>
            <person name="Hayashi T."/>
            <person name="Toyoda A."/>
            <person name="Oliveira C."/>
            <person name="Osipova E."/>
            <person name="Leigh N.D."/>
            <person name="Simon A."/>
            <person name="Yun M.H."/>
        </authorList>
    </citation>
    <scope>NUCLEOTIDE SEQUENCE</scope>
    <source>
        <strain evidence="1">20211129_DDA</strain>
        <tissue evidence="1">Liver</tissue>
    </source>
</reference>
<dbReference type="AlphaFoldDB" id="A0AAV7QYG4"/>
<organism evidence="1 2">
    <name type="scientific">Pleurodeles waltl</name>
    <name type="common">Iberian ribbed newt</name>
    <dbReference type="NCBI Taxonomy" id="8319"/>
    <lineage>
        <taxon>Eukaryota</taxon>
        <taxon>Metazoa</taxon>
        <taxon>Chordata</taxon>
        <taxon>Craniata</taxon>
        <taxon>Vertebrata</taxon>
        <taxon>Euteleostomi</taxon>
        <taxon>Amphibia</taxon>
        <taxon>Batrachia</taxon>
        <taxon>Caudata</taxon>
        <taxon>Salamandroidea</taxon>
        <taxon>Salamandridae</taxon>
        <taxon>Pleurodelinae</taxon>
        <taxon>Pleurodeles</taxon>
    </lineage>
</organism>
<gene>
    <name evidence="1" type="ORF">NDU88_010351</name>
</gene>
<dbReference type="EMBL" id="JANPWB010000010">
    <property type="protein sequence ID" value="KAJ1144049.1"/>
    <property type="molecule type" value="Genomic_DNA"/>
</dbReference>
<accession>A0AAV7QYG4</accession>
<keyword evidence="2" id="KW-1185">Reference proteome</keyword>
<evidence type="ECO:0000313" key="1">
    <source>
        <dbReference type="EMBL" id="KAJ1144049.1"/>
    </source>
</evidence>
<proteinExistence type="predicted"/>